<accession>A0A385IK47</accession>
<sequence>MTKTDFLQITFEGTTIRAINKDGRFYFNGSDIKRAIDYNIPHYSTVKPVDKIKEYATVEGEGRTKGSERPQVFLTIQGITDWLMYYHKENKTRLMDLLILESGKEDFVVQTKLEFDAKEVDKFEKVFRDPERISELTSKIDKLKKALDHEMAKPTKEQMKAYLQGMGL</sequence>
<name>A0A385IK47_9CAUD</name>
<evidence type="ECO:0000313" key="2">
    <source>
        <dbReference type="Proteomes" id="UP000262714"/>
    </source>
</evidence>
<gene>
    <name evidence="1" type="ORF">vBBBak10_101</name>
</gene>
<reference evidence="1 2" key="1">
    <citation type="submission" date="2018-02" db="EMBL/GenBank/DDBJ databases">
        <title>Genomic characterization of three novel Basilisk-like phages infecting Bacillus anthracis.</title>
        <authorList>
            <person name="Farlow J."/>
            <person name="Bolkvadze D."/>
            <person name="Leshkasheli L."/>
            <person name="Kusradze I."/>
            <person name="Kotorashvili A."/>
            <person name="Kotaria N."/>
            <person name="Balarjishvili N."/>
            <person name="Kvachadze L."/>
            <person name="Nikolich M."/>
            <person name="Kutateladze M."/>
        </authorList>
    </citation>
    <scope>NUCLEOTIDE SEQUENCE [LARGE SCALE GENOMIC DNA]</scope>
</reference>
<keyword evidence="2" id="KW-1185">Reference proteome</keyword>
<dbReference type="EMBL" id="MG967618">
    <property type="protein sequence ID" value="AXY83240.1"/>
    <property type="molecule type" value="Genomic_DNA"/>
</dbReference>
<dbReference type="Proteomes" id="UP000262714">
    <property type="component" value="Segment"/>
</dbReference>
<evidence type="ECO:0000313" key="1">
    <source>
        <dbReference type="EMBL" id="AXY83240.1"/>
    </source>
</evidence>
<organism evidence="1 2">
    <name type="scientific">Bacillus phage v_B-Bak10</name>
    <dbReference type="NCBI Taxonomy" id="2094736"/>
    <lineage>
        <taxon>Viruses</taxon>
        <taxon>Duplodnaviria</taxon>
        <taxon>Heunggongvirae</taxon>
        <taxon>Uroviricota</taxon>
        <taxon>Caudoviricetes</taxon>
        <taxon>Sejongvirinae</taxon>
        <taxon>Basiliskvirus</taxon>
        <taxon>Basiliskvirus bak10</taxon>
    </lineage>
</organism>
<protein>
    <submittedName>
        <fullName evidence="1">Uncharacterized protein</fullName>
    </submittedName>
</protein>
<proteinExistence type="predicted"/>